<dbReference type="Proteomes" id="UP000886520">
    <property type="component" value="Chromosome 18"/>
</dbReference>
<sequence>MHTLSLPIRPFCFYQEEKEIPNNELFSTNGGHILTNLPIFELQSMENRLNRGLFCFSPSTCSPHTHRHTHPQSSFKLMGRMPMICGHFLHMS</sequence>
<keyword evidence="2" id="KW-1185">Reference proteome</keyword>
<gene>
    <name evidence="1" type="ORF">GOP47_0018712</name>
</gene>
<proteinExistence type="predicted"/>
<evidence type="ECO:0000313" key="1">
    <source>
        <dbReference type="EMBL" id="KAI5066088.1"/>
    </source>
</evidence>
<dbReference type="EMBL" id="JABFUD020000018">
    <property type="protein sequence ID" value="KAI5066088.1"/>
    <property type="molecule type" value="Genomic_DNA"/>
</dbReference>
<dbReference type="AlphaFoldDB" id="A0A9D4UDQ0"/>
<evidence type="ECO:0000313" key="2">
    <source>
        <dbReference type="Proteomes" id="UP000886520"/>
    </source>
</evidence>
<protein>
    <submittedName>
        <fullName evidence="1">Uncharacterized protein</fullName>
    </submittedName>
</protein>
<organism evidence="1 2">
    <name type="scientific">Adiantum capillus-veneris</name>
    <name type="common">Maidenhair fern</name>
    <dbReference type="NCBI Taxonomy" id="13818"/>
    <lineage>
        <taxon>Eukaryota</taxon>
        <taxon>Viridiplantae</taxon>
        <taxon>Streptophyta</taxon>
        <taxon>Embryophyta</taxon>
        <taxon>Tracheophyta</taxon>
        <taxon>Polypodiopsida</taxon>
        <taxon>Polypodiidae</taxon>
        <taxon>Polypodiales</taxon>
        <taxon>Pteridineae</taxon>
        <taxon>Pteridaceae</taxon>
        <taxon>Vittarioideae</taxon>
        <taxon>Adiantum</taxon>
    </lineage>
</organism>
<reference evidence="1" key="1">
    <citation type="submission" date="2021-01" db="EMBL/GenBank/DDBJ databases">
        <title>Adiantum capillus-veneris genome.</title>
        <authorList>
            <person name="Fang Y."/>
            <person name="Liao Q."/>
        </authorList>
    </citation>
    <scope>NUCLEOTIDE SEQUENCE</scope>
    <source>
        <strain evidence="1">H3</strain>
        <tissue evidence="1">Leaf</tissue>
    </source>
</reference>
<accession>A0A9D4UDQ0</accession>
<comment type="caution">
    <text evidence="1">The sequence shown here is derived from an EMBL/GenBank/DDBJ whole genome shotgun (WGS) entry which is preliminary data.</text>
</comment>
<name>A0A9D4UDQ0_ADICA</name>